<evidence type="ECO:0000256" key="1">
    <source>
        <dbReference type="SAM" id="MobiDB-lite"/>
    </source>
</evidence>
<dbReference type="InParanoid" id="C8XHX0"/>
<proteinExistence type="predicted"/>
<dbReference type="KEGG" id="nml:Namu_0023"/>
<gene>
    <name evidence="2" type="ordered locus">Namu_0023</name>
</gene>
<organism evidence="2 3">
    <name type="scientific">Nakamurella multipartita (strain ATCC 700099 / DSM 44233 / CIP 104796 / JCM 9543 / NBRC 105858 / Y-104)</name>
    <name type="common">Microsphaera multipartita</name>
    <dbReference type="NCBI Taxonomy" id="479431"/>
    <lineage>
        <taxon>Bacteria</taxon>
        <taxon>Bacillati</taxon>
        <taxon>Actinomycetota</taxon>
        <taxon>Actinomycetes</taxon>
        <taxon>Nakamurellales</taxon>
        <taxon>Nakamurellaceae</taxon>
        <taxon>Nakamurella</taxon>
    </lineage>
</organism>
<reference evidence="2 3" key="2">
    <citation type="journal article" date="2010" name="Stand. Genomic Sci.">
        <title>Complete genome sequence of Nakamurella multipartita type strain (Y-104).</title>
        <authorList>
            <person name="Tice H."/>
            <person name="Mayilraj S."/>
            <person name="Sims D."/>
            <person name="Lapidus A."/>
            <person name="Nolan M."/>
            <person name="Lucas S."/>
            <person name="Glavina Del Rio T."/>
            <person name="Copeland A."/>
            <person name="Cheng J.F."/>
            <person name="Meincke L."/>
            <person name="Bruce D."/>
            <person name="Goodwin L."/>
            <person name="Pitluck S."/>
            <person name="Ivanova N."/>
            <person name="Mavromatis K."/>
            <person name="Ovchinnikova G."/>
            <person name="Pati A."/>
            <person name="Chen A."/>
            <person name="Palaniappan K."/>
            <person name="Land M."/>
            <person name="Hauser L."/>
            <person name="Chang Y.J."/>
            <person name="Jeffries C.D."/>
            <person name="Detter J.C."/>
            <person name="Brettin T."/>
            <person name="Rohde M."/>
            <person name="Goker M."/>
            <person name="Bristow J."/>
            <person name="Eisen J.A."/>
            <person name="Markowitz V."/>
            <person name="Hugenholtz P."/>
            <person name="Kyrpides N.C."/>
            <person name="Klenk H.P."/>
            <person name="Chen F."/>
        </authorList>
    </citation>
    <scope>NUCLEOTIDE SEQUENCE [LARGE SCALE GENOMIC DNA]</scope>
    <source>
        <strain evidence="3">ATCC 700099 / DSM 44233 / CIP 104796 / JCM 9543 / NBRC 105858 / Y-104</strain>
    </source>
</reference>
<dbReference type="AlphaFoldDB" id="C8XHX0"/>
<dbReference type="STRING" id="479431.Namu_0023"/>
<sequence length="127" mass="13839">MATDPHMVFLGFGKYARSDKIFALEPIRGEDRGEGRRTQVWVDGLGNPIIASRTERTILGDMGQERAAQSYLLDEALELAERLAKAAEAGRVDLGDLGRRARHLLEAATAAGAERPADPAESQPRLL</sequence>
<dbReference type="HOGENOM" id="CLU_161390_0_0_11"/>
<protein>
    <submittedName>
        <fullName evidence="2">Uncharacterized protein</fullName>
    </submittedName>
</protein>
<accession>C8XHX0</accession>
<keyword evidence="3" id="KW-1185">Reference proteome</keyword>
<reference evidence="3" key="1">
    <citation type="submission" date="2009-09" db="EMBL/GenBank/DDBJ databases">
        <title>The complete genome of Nakamurella multipartita DSM 44233.</title>
        <authorList>
            <consortium name="US DOE Joint Genome Institute (JGI-PGF)"/>
            <person name="Lucas S."/>
            <person name="Copeland A."/>
            <person name="Lapidus A."/>
            <person name="Glavina del Rio T."/>
            <person name="Dalin E."/>
            <person name="Tice H."/>
            <person name="Bruce D."/>
            <person name="Goodwin L."/>
            <person name="Pitluck S."/>
            <person name="Kyrpides N."/>
            <person name="Mavromatis K."/>
            <person name="Ivanova N."/>
            <person name="Ovchinnikova G."/>
            <person name="Sims D."/>
            <person name="Meincke L."/>
            <person name="Brettin T."/>
            <person name="Detter J.C."/>
            <person name="Han C."/>
            <person name="Larimer F."/>
            <person name="Land M."/>
            <person name="Hauser L."/>
            <person name="Markowitz V."/>
            <person name="Cheng J.-F."/>
            <person name="Hugenholtz P."/>
            <person name="Woyke T."/>
            <person name="Wu D."/>
            <person name="Klenk H.-P."/>
            <person name="Eisen J.A."/>
        </authorList>
    </citation>
    <scope>NUCLEOTIDE SEQUENCE [LARGE SCALE GENOMIC DNA]</scope>
    <source>
        <strain evidence="3">ATCC 700099 / DSM 44233 / CIP 104796 / JCM 9543 / NBRC 105858 / Y-104</strain>
    </source>
</reference>
<evidence type="ECO:0000313" key="3">
    <source>
        <dbReference type="Proteomes" id="UP000002218"/>
    </source>
</evidence>
<dbReference type="EMBL" id="CP001737">
    <property type="protein sequence ID" value="ACV76461.1"/>
    <property type="molecule type" value="Genomic_DNA"/>
</dbReference>
<dbReference type="eggNOG" id="ENOG5032A2Y">
    <property type="taxonomic scope" value="Bacteria"/>
</dbReference>
<name>C8XHX0_NAKMY</name>
<dbReference type="RefSeq" id="WP_012813936.1">
    <property type="nucleotide sequence ID" value="NC_013235.1"/>
</dbReference>
<dbReference type="Proteomes" id="UP000002218">
    <property type="component" value="Chromosome"/>
</dbReference>
<feature type="region of interest" description="Disordered" evidence="1">
    <location>
        <begin position="108"/>
        <end position="127"/>
    </location>
</feature>
<evidence type="ECO:0000313" key="2">
    <source>
        <dbReference type="EMBL" id="ACV76461.1"/>
    </source>
</evidence>